<name>X0YHF4_9ZZZZ</name>
<proteinExistence type="predicted"/>
<gene>
    <name evidence="1" type="ORF">S01H1_83783</name>
</gene>
<sequence length="62" mass="7276">MSDCAQAARQALQHPYLYFSAEDLPALRERIRRPPFAERWERLLANAEKHLTRKPPRVSGEM</sequence>
<reference evidence="1" key="1">
    <citation type="journal article" date="2014" name="Front. Microbiol.">
        <title>High frequency of phylogenetically diverse reductive dehalogenase-homologous genes in deep subseafloor sedimentary metagenomes.</title>
        <authorList>
            <person name="Kawai M."/>
            <person name="Futagami T."/>
            <person name="Toyoda A."/>
            <person name="Takaki Y."/>
            <person name="Nishi S."/>
            <person name="Hori S."/>
            <person name="Arai W."/>
            <person name="Tsubouchi T."/>
            <person name="Morono Y."/>
            <person name="Uchiyama I."/>
            <person name="Ito T."/>
            <person name="Fujiyama A."/>
            <person name="Inagaki F."/>
            <person name="Takami H."/>
        </authorList>
    </citation>
    <scope>NUCLEOTIDE SEQUENCE</scope>
    <source>
        <strain evidence="1">Expedition CK06-06</strain>
    </source>
</reference>
<protein>
    <submittedName>
        <fullName evidence="1">Uncharacterized protein</fullName>
    </submittedName>
</protein>
<dbReference type="AlphaFoldDB" id="X0YHF4"/>
<dbReference type="EMBL" id="BARS01057031">
    <property type="protein sequence ID" value="GAG48018.1"/>
    <property type="molecule type" value="Genomic_DNA"/>
</dbReference>
<accession>X0YHF4</accession>
<feature type="non-terminal residue" evidence="1">
    <location>
        <position position="62"/>
    </location>
</feature>
<dbReference type="InterPro" id="IPR008929">
    <property type="entry name" value="Chondroitin_lyas"/>
</dbReference>
<organism evidence="1">
    <name type="scientific">marine sediment metagenome</name>
    <dbReference type="NCBI Taxonomy" id="412755"/>
    <lineage>
        <taxon>unclassified sequences</taxon>
        <taxon>metagenomes</taxon>
        <taxon>ecological metagenomes</taxon>
    </lineage>
</organism>
<evidence type="ECO:0000313" key="1">
    <source>
        <dbReference type="EMBL" id="GAG48018.1"/>
    </source>
</evidence>
<comment type="caution">
    <text evidence="1">The sequence shown here is derived from an EMBL/GenBank/DDBJ whole genome shotgun (WGS) entry which is preliminary data.</text>
</comment>
<dbReference type="Gene3D" id="1.50.10.100">
    <property type="entry name" value="Chondroitin AC/alginate lyase"/>
    <property type="match status" value="1"/>
</dbReference>